<dbReference type="PANTHER" id="PTHR43649">
    <property type="entry name" value="ARABINOSE-BINDING PROTEIN-RELATED"/>
    <property type="match status" value="1"/>
</dbReference>
<keyword evidence="2" id="KW-1185">Reference proteome</keyword>
<dbReference type="SUPFAM" id="SSF53850">
    <property type="entry name" value="Periplasmic binding protein-like II"/>
    <property type="match status" value="1"/>
</dbReference>
<accession>A0A8J4EAC5</accession>
<dbReference type="InterPro" id="IPR006059">
    <property type="entry name" value="SBP"/>
</dbReference>
<name>A0A8J4EAC5_9ACTN</name>
<dbReference type="PANTHER" id="PTHR43649:SF12">
    <property type="entry name" value="DIACETYLCHITOBIOSE BINDING PROTEIN DASA"/>
    <property type="match status" value="1"/>
</dbReference>
<proteinExistence type="predicted"/>
<dbReference type="Pfam" id="PF13416">
    <property type="entry name" value="SBP_bac_8"/>
    <property type="match status" value="1"/>
</dbReference>
<protein>
    <submittedName>
        <fullName evidence="1">Sugar ABC transporter substrate-binding protein</fullName>
    </submittedName>
</protein>
<reference evidence="1" key="1">
    <citation type="submission" date="2021-01" db="EMBL/GenBank/DDBJ databases">
        <title>Whole genome shotgun sequence of Virgisporangium ochraceum NBRC 16418.</title>
        <authorList>
            <person name="Komaki H."/>
            <person name="Tamura T."/>
        </authorList>
    </citation>
    <scope>NUCLEOTIDE SEQUENCE</scope>
    <source>
        <strain evidence="1">NBRC 16418</strain>
    </source>
</reference>
<gene>
    <name evidence="1" type="ORF">Voc01_023060</name>
</gene>
<sequence length="423" mass="45597">MTAFAVAVPLTLTACGGDDDKKASADPNRKIELQVFWWGGAKRAENTQKVLDLYTQKHPNVTFKVEQQPNAGYYDKLATRAAGGNAPDIFQLDDGGLAEYAQRNVTLDLTKYVKSNAIDTKDIPKGLVEYGVVNGKNAAVPAAQNTPGMIYDKTVLQQYGLAEPKIGMSWEEIISLGEQLSQKSGGKVQGIMDPSADYKALWLWLRQQGKELYTSDGKVAATTEDVKKWFDMWADARAKKAVPTADLVHTANTGDVTKQLVVTGQAGTAFMWSNQLAELQKSTKNSLGLTAYPGNPSGQFARASLYWAGSRTTKEADTVADVLNFMVNDPEAAKIQGVERGLPANLKNRDIVAPSLTEPEKVTVALEGELNSKFGKAPPVPPKGHVKLRAELITAAELVQYGKASTQAAAEEFMSKAKAAVGS</sequence>
<dbReference type="Proteomes" id="UP000635606">
    <property type="component" value="Unassembled WGS sequence"/>
</dbReference>
<comment type="caution">
    <text evidence="1">The sequence shown here is derived from an EMBL/GenBank/DDBJ whole genome shotgun (WGS) entry which is preliminary data.</text>
</comment>
<dbReference type="AlphaFoldDB" id="A0A8J4EAC5"/>
<organism evidence="1 2">
    <name type="scientific">Virgisporangium ochraceum</name>
    <dbReference type="NCBI Taxonomy" id="65505"/>
    <lineage>
        <taxon>Bacteria</taxon>
        <taxon>Bacillati</taxon>
        <taxon>Actinomycetota</taxon>
        <taxon>Actinomycetes</taxon>
        <taxon>Micromonosporales</taxon>
        <taxon>Micromonosporaceae</taxon>
        <taxon>Virgisporangium</taxon>
    </lineage>
</organism>
<evidence type="ECO:0000313" key="2">
    <source>
        <dbReference type="Proteomes" id="UP000635606"/>
    </source>
</evidence>
<dbReference type="RefSeq" id="WP_239160122.1">
    <property type="nucleotide sequence ID" value="NZ_BOPH01000025.1"/>
</dbReference>
<dbReference type="InterPro" id="IPR050490">
    <property type="entry name" value="Bact_solute-bd_prot1"/>
</dbReference>
<dbReference type="EMBL" id="BOPH01000025">
    <property type="protein sequence ID" value="GIJ67389.1"/>
    <property type="molecule type" value="Genomic_DNA"/>
</dbReference>
<dbReference type="Gene3D" id="3.40.190.10">
    <property type="entry name" value="Periplasmic binding protein-like II"/>
    <property type="match status" value="2"/>
</dbReference>
<evidence type="ECO:0000313" key="1">
    <source>
        <dbReference type="EMBL" id="GIJ67389.1"/>
    </source>
</evidence>